<dbReference type="InterPro" id="IPR005824">
    <property type="entry name" value="KOW"/>
</dbReference>
<dbReference type="SMART" id="SM00739">
    <property type="entry name" value="KOW"/>
    <property type="match status" value="1"/>
</dbReference>
<protein>
    <submittedName>
        <fullName evidence="3">AAA family ATPase</fullName>
    </submittedName>
</protein>
<dbReference type="InterPro" id="IPR027417">
    <property type="entry name" value="P-loop_NTPase"/>
</dbReference>
<dbReference type="Pfam" id="PF13481">
    <property type="entry name" value="AAA_25"/>
    <property type="match status" value="1"/>
</dbReference>
<organism evidence="3">
    <name type="scientific">Leptolyngbya sp. NK1-12</name>
    <dbReference type="NCBI Taxonomy" id="2547451"/>
    <lineage>
        <taxon>Bacteria</taxon>
        <taxon>Bacillati</taxon>
        <taxon>Cyanobacteriota</taxon>
        <taxon>Cyanophyceae</taxon>
        <taxon>Leptolyngbyales</taxon>
        <taxon>Leptolyngbyaceae</taxon>
        <taxon>Leptolyngbya group</taxon>
        <taxon>Leptolyngbya</taxon>
    </lineage>
</organism>
<sequence length="816" mass="90056">MFRITDYTEFDPKGRAVCPCCALEGKLKKNLALIPGTDGAYKCHRGCTPEQIRAALGAPKDKQVPAALAAPARSPAVTITPQKVREAYERLISPAGATARKWLNNRGISDGMIRRYQLGLTRSACGGQMKPAISIPIPANADGTSYYQKKRVEPWIAESEQPPEYSPWVQKGIPAKVWFTWLPAEAEATWLCEGEWDAIMLGWQVRQAELPIAVASFTCGCSAVPPPSELKLLPGEVVIFYDRNDKPLKDGTIPGEKGATKLAQALGERGKIALVPMPQTCQIHGWDVSDALNHGFTLEDFLEAANRAVAATDEPAKTDNPLRAHLQWNDDLLDNAPEYTDWLVPDLLTTNELFLLAAGPRTGKSLLAMTLAKAVAAGERFMDRPVLQGPVIYIRKEDGDSKTKERELAQGWERGLPVAWLKKFKLSELNHLRELAEEIQPRLIVIDTLSRVKDSQISESSAEMSQLLEPLQEMAEELDICILLVHHTGKVSIDNAGTIDPFDTIRGSSAIRATCRGSIVLAAGDRNYRLMAENGWGKHDLNVVLDANTLTWRLLGQWNPTFNGSQTQQVIDYLKSCQIATIDQMSADLGIPKMSLYKTLERLQASDVAGEKVVKEGRRRSYTYRLAIFEEAKTLFDTIGLSNSVSNRPNPDSDCDRGGYLTKNDFFSDASGSIIDQTGTCDTLIDPGAVSRKKVVKYRPKIASKLDTASVLPIGHLFDTDFERSGSKPYTASDSACDRLFDSYLTNPEASTNEPLGSINLQPGDRVEIIEGRFYGSRATVQEVTNDEVTVRAARWVVNRSYRPDQLRFIERGGSS</sequence>
<feature type="domain" description="AAA+ ATPase" evidence="1">
    <location>
        <begin position="350"/>
        <end position="512"/>
    </location>
</feature>
<dbReference type="SUPFAM" id="SSF52540">
    <property type="entry name" value="P-loop containing nucleoside triphosphate hydrolases"/>
    <property type="match status" value="1"/>
</dbReference>
<dbReference type="CDD" id="cd01029">
    <property type="entry name" value="TOPRIM_primases"/>
    <property type="match status" value="1"/>
</dbReference>
<dbReference type="InterPro" id="IPR014722">
    <property type="entry name" value="Rib_uL2_dom2"/>
</dbReference>
<dbReference type="Gene3D" id="2.30.30.30">
    <property type="match status" value="1"/>
</dbReference>
<proteinExistence type="predicted"/>
<keyword evidence="3" id="KW-0614">Plasmid</keyword>
<dbReference type="EMBL" id="CP053589">
    <property type="protein sequence ID" value="WNZ28193.1"/>
    <property type="molecule type" value="Genomic_DNA"/>
</dbReference>
<name>A0AA96WM25_9CYAN</name>
<dbReference type="AlphaFoldDB" id="A0AA96WM25"/>
<gene>
    <name evidence="3" type="ORF">HJG54_35360</name>
</gene>
<dbReference type="Gene3D" id="3.40.1360.10">
    <property type="match status" value="1"/>
</dbReference>
<geneLocation type="plasmid" evidence="3">
    <name>p2</name>
</geneLocation>
<evidence type="ECO:0000313" key="3">
    <source>
        <dbReference type="EMBL" id="WNZ28193.1"/>
    </source>
</evidence>
<feature type="domain" description="KOW" evidence="2">
    <location>
        <begin position="760"/>
        <end position="787"/>
    </location>
</feature>
<dbReference type="InterPro" id="IPR034154">
    <property type="entry name" value="TOPRIM_DnaG/twinkle"/>
</dbReference>
<reference evidence="3" key="1">
    <citation type="submission" date="2020-05" db="EMBL/GenBank/DDBJ databases">
        <authorList>
            <person name="Zhu T."/>
            <person name="Keshari N."/>
            <person name="Lu X."/>
        </authorList>
    </citation>
    <scope>NUCLEOTIDE SEQUENCE</scope>
    <source>
        <strain evidence="3">NK1-12</strain>
        <plasmid evidence="3">p2</plasmid>
    </source>
</reference>
<dbReference type="SMART" id="SM00382">
    <property type="entry name" value="AAA"/>
    <property type="match status" value="1"/>
</dbReference>
<dbReference type="Gene3D" id="3.40.50.300">
    <property type="entry name" value="P-loop containing nucleotide triphosphate hydrolases"/>
    <property type="match status" value="1"/>
</dbReference>
<accession>A0AA96WM25</accession>
<evidence type="ECO:0000259" key="2">
    <source>
        <dbReference type="SMART" id="SM00739"/>
    </source>
</evidence>
<evidence type="ECO:0000259" key="1">
    <source>
        <dbReference type="SMART" id="SM00382"/>
    </source>
</evidence>
<dbReference type="RefSeq" id="WP_316437268.1">
    <property type="nucleotide sequence ID" value="NZ_CP053589.1"/>
</dbReference>
<dbReference type="InterPro" id="IPR003593">
    <property type="entry name" value="AAA+_ATPase"/>
</dbReference>